<dbReference type="RefSeq" id="WP_373949471.1">
    <property type="nucleotide sequence ID" value="NZ_JBHDLN010000003.1"/>
</dbReference>
<dbReference type="Proteomes" id="UP001575622">
    <property type="component" value="Unassembled WGS sequence"/>
</dbReference>
<proteinExistence type="predicted"/>
<gene>
    <name evidence="1" type="ORF">ACEU3E_06510</name>
</gene>
<evidence type="ECO:0000313" key="2">
    <source>
        <dbReference type="Proteomes" id="UP001575622"/>
    </source>
</evidence>
<comment type="caution">
    <text evidence="1">The sequence shown here is derived from an EMBL/GenBank/DDBJ whole genome shotgun (WGS) entry which is preliminary data.</text>
</comment>
<accession>A0ABV4UY66</accession>
<reference evidence="1 2" key="1">
    <citation type="submission" date="2024-09" db="EMBL/GenBank/DDBJ databases">
        <authorList>
            <person name="Makale K.P.P."/>
            <person name="Makhzoum A."/>
            <person name="Rantong G."/>
            <person name="Rahube T.O."/>
        </authorList>
    </citation>
    <scope>NUCLEOTIDE SEQUENCE [LARGE SCALE GENOMIC DNA]</scope>
    <source>
        <strain evidence="1 2">KM_D13</strain>
    </source>
</reference>
<evidence type="ECO:0000313" key="1">
    <source>
        <dbReference type="EMBL" id="MFB0841813.1"/>
    </source>
</evidence>
<sequence>MSQATKQQFEQALLVEYPVPVSWAVQQYEALLKENERLTKARDALQLAVTEYEFWIKNIGNPAKEANTAMGEALEQLIEVYESRQRSAVTLLDDPNTTMEQRTRVHGKKEVYRDILLELNRILPINGEGDGG</sequence>
<protein>
    <submittedName>
        <fullName evidence="1">Uncharacterized protein</fullName>
    </submittedName>
</protein>
<dbReference type="EMBL" id="JBHDLN010000003">
    <property type="protein sequence ID" value="MFB0841813.1"/>
    <property type="molecule type" value="Genomic_DNA"/>
</dbReference>
<keyword evidence="2" id="KW-1185">Reference proteome</keyword>
<name>A0ABV4UY66_9BACL</name>
<organism evidence="1 2">
    <name type="scientific">Paenibacillus oleatilyticus</name>
    <dbReference type="NCBI Taxonomy" id="2594886"/>
    <lineage>
        <taxon>Bacteria</taxon>
        <taxon>Bacillati</taxon>
        <taxon>Bacillota</taxon>
        <taxon>Bacilli</taxon>
        <taxon>Bacillales</taxon>
        <taxon>Paenibacillaceae</taxon>
        <taxon>Paenibacillus</taxon>
    </lineage>
</organism>